<evidence type="ECO:0000256" key="2">
    <source>
        <dbReference type="SAM" id="SignalP"/>
    </source>
</evidence>
<sequence precursor="true">MRRFTKASIAIAATAALALSACSDDKDEEEVVVTTTAENGATDTTVVEIEEHDDHDDHHGHGAHKTDGGEAPAGMKEAENPRFKVGEKVRIDAEHMPGMEDAIGTVTGAYTTTVYEVNYDPTDGSPRVEDHKWVVQEELQDPGAEPLQDGDPIVIEADHMDGMKGAKGTVEDVEQTTVYMVDFDANGKHFKNHKWVTEDELEKL</sequence>
<keyword evidence="5" id="KW-1185">Reference proteome</keyword>
<feature type="region of interest" description="Disordered" evidence="1">
    <location>
        <begin position="53"/>
        <end position="76"/>
    </location>
</feature>
<feature type="signal peptide" evidence="2">
    <location>
        <begin position="1"/>
        <end position="23"/>
    </location>
</feature>
<evidence type="ECO:0000259" key="3">
    <source>
        <dbReference type="Pfam" id="PF07563"/>
    </source>
</evidence>
<evidence type="ECO:0000256" key="1">
    <source>
        <dbReference type="SAM" id="MobiDB-lite"/>
    </source>
</evidence>
<dbReference type="Gene3D" id="2.30.30.1210">
    <property type="entry name" value="Domain of unknown function DUF1541"/>
    <property type="match status" value="1"/>
</dbReference>
<feature type="domain" description="DUF1541" evidence="3">
    <location>
        <begin position="149"/>
        <end position="198"/>
    </location>
</feature>
<feature type="chain" id="PRO_5038664188" description="DUF1541 domain-containing protein" evidence="2">
    <location>
        <begin position="24"/>
        <end position="204"/>
    </location>
</feature>
<dbReference type="AlphaFoldDB" id="A0A3G6IWN2"/>
<dbReference type="KEGG" id="cpso:CPPEL_04655"/>
<gene>
    <name evidence="4" type="ORF">CPPEL_04655</name>
</gene>
<dbReference type="RefSeq" id="WP_123960027.1">
    <property type="nucleotide sequence ID" value="NZ_CP033898.1"/>
</dbReference>
<proteinExistence type="predicted"/>
<protein>
    <recommendedName>
        <fullName evidence="3">DUF1541 domain-containing protein</fullName>
    </recommendedName>
</protein>
<name>A0A3G6IWN2_9CORY</name>
<dbReference type="Pfam" id="PF07563">
    <property type="entry name" value="DUF1541"/>
    <property type="match status" value="2"/>
</dbReference>
<dbReference type="OrthoDB" id="1701949at2"/>
<dbReference type="Proteomes" id="UP000271426">
    <property type="component" value="Chromosome"/>
</dbReference>
<dbReference type="EMBL" id="CP033898">
    <property type="protein sequence ID" value="AZA09058.1"/>
    <property type="molecule type" value="Genomic_DNA"/>
</dbReference>
<accession>A0A3G6IWN2</accession>
<keyword evidence="2" id="KW-0732">Signal</keyword>
<organism evidence="4 5">
    <name type="scientific">Corynebacterium pseudopelargi</name>
    <dbReference type="NCBI Taxonomy" id="2080757"/>
    <lineage>
        <taxon>Bacteria</taxon>
        <taxon>Bacillati</taxon>
        <taxon>Actinomycetota</taxon>
        <taxon>Actinomycetes</taxon>
        <taxon>Mycobacteriales</taxon>
        <taxon>Corynebacteriaceae</taxon>
        <taxon>Corynebacterium</taxon>
    </lineage>
</organism>
<feature type="domain" description="DUF1541" evidence="3">
    <location>
        <begin position="85"/>
        <end position="136"/>
    </location>
</feature>
<dbReference type="PROSITE" id="PS51257">
    <property type="entry name" value="PROKAR_LIPOPROTEIN"/>
    <property type="match status" value="1"/>
</dbReference>
<feature type="compositionally biased region" description="Basic and acidic residues" evidence="1">
    <location>
        <begin position="55"/>
        <end position="68"/>
    </location>
</feature>
<evidence type="ECO:0000313" key="5">
    <source>
        <dbReference type="Proteomes" id="UP000271426"/>
    </source>
</evidence>
<dbReference type="InterPro" id="IPR011438">
    <property type="entry name" value="DUF1541"/>
</dbReference>
<evidence type="ECO:0000313" key="4">
    <source>
        <dbReference type="EMBL" id="AZA09058.1"/>
    </source>
</evidence>
<reference evidence="4 5" key="1">
    <citation type="submission" date="2018-11" db="EMBL/GenBank/DDBJ databases">
        <authorList>
            <person name="Kleinhagauer T."/>
            <person name="Glaeser S.P."/>
            <person name="Spergser J."/>
            <person name="Ruckert C."/>
            <person name="Kaempfer P."/>
            <person name="Busse H.-J."/>
        </authorList>
    </citation>
    <scope>NUCLEOTIDE SEQUENCE [LARGE SCALE GENOMIC DNA]</scope>
    <source>
        <strain evidence="4 5">812CH</strain>
    </source>
</reference>